<dbReference type="EMBL" id="KR534323">
    <property type="protein sequence ID" value="AKO61019.1"/>
    <property type="molecule type" value="Genomic_DNA"/>
</dbReference>
<dbReference type="KEGG" id="vg:26796613"/>
<accession>A0A0H4IN82</accession>
<dbReference type="Proteomes" id="UP000202763">
    <property type="component" value="Segment"/>
</dbReference>
<dbReference type="RefSeq" id="YP_009225552.1">
    <property type="nucleotide sequence ID" value="NC_029094.1"/>
</dbReference>
<keyword evidence="2" id="KW-1185">Reference proteome</keyword>
<organism evidence="1 2">
    <name type="scientific">Pseudoalteromonas phage H101</name>
    <dbReference type="NCBI Taxonomy" id="1654919"/>
    <lineage>
        <taxon>Viruses</taxon>
        <taxon>Duplodnaviria</taxon>
        <taxon>Heunggongvirae</taxon>
        <taxon>Uroviricota</taxon>
        <taxon>Caudoviricetes</taxon>
        <taxon>Shandongvirus</taxon>
        <taxon>Shandongvirus H101</taxon>
    </lineage>
</organism>
<dbReference type="GeneID" id="26796613"/>
<sequence length="63" mass="6895">MNLTLEDLMTANANGSLESLLLGYGMLPLDVLKFALGEVAPQIEALEDEMDSLLETLANHLYE</sequence>
<reference evidence="1 2" key="1">
    <citation type="submission" date="2015-05" db="EMBL/GenBank/DDBJ databases">
        <authorList>
            <person name="Wang D.B."/>
            <person name="Wang M."/>
        </authorList>
    </citation>
    <scope>NUCLEOTIDE SEQUENCE [LARGE SCALE GENOMIC DNA]</scope>
</reference>
<protein>
    <submittedName>
        <fullName evidence="1">Uncharacterized protein</fullName>
    </submittedName>
</protein>
<evidence type="ECO:0000313" key="1">
    <source>
        <dbReference type="EMBL" id="AKO61019.1"/>
    </source>
</evidence>
<evidence type="ECO:0000313" key="2">
    <source>
        <dbReference type="Proteomes" id="UP000202763"/>
    </source>
</evidence>
<name>A0A0H4IN82_9CAUD</name>
<proteinExistence type="predicted"/>